<evidence type="ECO:0000256" key="2">
    <source>
        <dbReference type="ARBA" id="ARBA00010617"/>
    </source>
</evidence>
<keyword evidence="4 6" id="KW-0479">Metal-binding</keyword>
<dbReference type="InterPro" id="IPR001128">
    <property type="entry name" value="Cyt_P450"/>
</dbReference>
<evidence type="ECO:0000256" key="6">
    <source>
        <dbReference type="RuleBase" id="RU000461"/>
    </source>
</evidence>
<comment type="similarity">
    <text evidence="2 6">Belongs to the cytochrome P450 family.</text>
</comment>
<evidence type="ECO:0000256" key="1">
    <source>
        <dbReference type="ARBA" id="ARBA00001971"/>
    </source>
</evidence>
<keyword evidence="5 6" id="KW-0408">Iron</keyword>
<protein>
    <recommendedName>
        <fullName evidence="9">Cytochrome P450</fullName>
    </recommendedName>
</protein>
<keyword evidence="8" id="KW-1185">Reference proteome</keyword>
<evidence type="ECO:0000313" key="8">
    <source>
        <dbReference type="Proteomes" id="UP001305779"/>
    </source>
</evidence>
<dbReference type="InterPro" id="IPR050121">
    <property type="entry name" value="Cytochrome_P450_monoxygenase"/>
</dbReference>
<keyword evidence="6" id="KW-0503">Monooxygenase</keyword>
<reference evidence="7 8" key="1">
    <citation type="journal article" date="2023" name="G3 (Bethesda)">
        <title>A chromosome-level genome assembly of Zasmidium syzygii isolated from banana leaves.</title>
        <authorList>
            <person name="van Westerhoven A.C."/>
            <person name="Mehrabi R."/>
            <person name="Talebi R."/>
            <person name="Steentjes M.B.F."/>
            <person name="Corcolon B."/>
            <person name="Chong P.A."/>
            <person name="Kema G.H.J."/>
            <person name="Seidl M.F."/>
        </authorList>
    </citation>
    <scope>NUCLEOTIDE SEQUENCE [LARGE SCALE GENOMIC DNA]</scope>
    <source>
        <strain evidence="7 8">P124</strain>
    </source>
</reference>
<dbReference type="PANTHER" id="PTHR24305">
    <property type="entry name" value="CYTOCHROME P450"/>
    <property type="match status" value="1"/>
</dbReference>
<evidence type="ECO:0000256" key="5">
    <source>
        <dbReference type="ARBA" id="ARBA00023004"/>
    </source>
</evidence>
<comment type="cofactor">
    <cofactor evidence="1">
        <name>heme</name>
        <dbReference type="ChEBI" id="CHEBI:30413"/>
    </cofactor>
</comment>
<dbReference type="InterPro" id="IPR017972">
    <property type="entry name" value="Cyt_P450_CS"/>
</dbReference>
<evidence type="ECO:0008006" key="9">
    <source>
        <dbReference type="Google" id="ProtNLM"/>
    </source>
</evidence>
<dbReference type="PROSITE" id="PS00086">
    <property type="entry name" value="CYTOCHROME_P450"/>
    <property type="match status" value="1"/>
</dbReference>
<dbReference type="Proteomes" id="UP001305779">
    <property type="component" value="Unassembled WGS sequence"/>
</dbReference>
<comment type="caution">
    <text evidence="7">The sequence shown here is derived from an EMBL/GenBank/DDBJ whole genome shotgun (WGS) entry which is preliminary data.</text>
</comment>
<dbReference type="EMBL" id="JAXOVC010000004">
    <property type="protein sequence ID" value="KAK4502707.1"/>
    <property type="molecule type" value="Genomic_DNA"/>
</dbReference>
<keyword evidence="3 6" id="KW-0349">Heme</keyword>
<evidence type="ECO:0000313" key="7">
    <source>
        <dbReference type="EMBL" id="KAK4502707.1"/>
    </source>
</evidence>
<keyword evidence="6" id="KW-0560">Oxidoreductase</keyword>
<dbReference type="Pfam" id="PF00067">
    <property type="entry name" value="p450"/>
    <property type="match status" value="1"/>
</dbReference>
<dbReference type="SUPFAM" id="SSF48264">
    <property type="entry name" value="Cytochrome P450"/>
    <property type="match status" value="1"/>
</dbReference>
<dbReference type="InterPro" id="IPR002397">
    <property type="entry name" value="Cyt_P450_B"/>
</dbReference>
<gene>
    <name evidence="7" type="ORF">PRZ48_006133</name>
</gene>
<organism evidence="7 8">
    <name type="scientific">Zasmidium cellare</name>
    <name type="common">Wine cellar mold</name>
    <name type="synonym">Racodium cellare</name>
    <dbReference type="NCBI Taxonomy" id="395010"/>
    <lineage>
        <taxon>Eukaryota</taxon>
        <taxon>Fungi</taxon>
        <taxon>Dikarya</taxon>
        <taxon>Ascomycota</taxon>
        <taxon>Pezizomycotina</taxon>
        <taxon>Dothideomycetes</taxon>
        <taxon>Dothideomycetidae</taxon>
        <taxon>Mycosphaerellales</taxon>
        <taxon>Mycosphaerellaceae</taxon>
        <taxon>Zasmidium</taxon>
    </lineage>
</organism>
<sequence>MEHILSSPTLSLLVILPSALAIVVLSSLVRSYYRLRHIPGPLLPSLTDWWATLNIWTGRPYSTFIPELHEKYGPVVRWGPNRVSFAKPEAVADIYGINHPFPKAASYEPMVVVNNGKPVPSLIGTRDEKHITELKRHISIGFSQSTWLKQEPQIDAVLQLLLSQLRAKTGQTIDLRRWLSYWSFDTLATVAFGESRGYLKHEGDIDGVFASGSARFKHWGMWMSMPSLEQLIYKNRFAQRSQKGGSALVQMALKRIRERKEGEKDAAAGQDLLGRYLAASQQAPDIIAPDDVLGLTISTIHAGSETTASGAAMVLLRVLNDPRVFARLEEEILAANFSTPPTFAQVDRLPYLTACIQESMRLNASPNCFERTVAPSGASIAGVTIPAGTDVSICEAFVNSDPELFGQDAAVFRPERWLDVEKARLAEMERAGFGFGYGRRHCIGQHLARIEMKKGLAGIVGGFKIHPTERPHFWVQDTQVKINLKVRLEERV</sequence>
<evidence type="ECO:0000256" key="3">
    <source>
        <dbReference type="ARBA" id="ARBA00022617"/>
    </source>
</evidence>
<dbReference type="Gene3D" id="1.10.630.10">
    <property type="entry name" value="Cytochrome P450"/>
    <property type="match status" value="1"/>
</dbReference>
<dbReference type="PRINTS" id="PR00359">
    <property type="entry name" value="BP450"/>
</dbReference>
<evidence type="ECO:0000256" key="4">
    <source>
        <dbReference type="ARBA" id="ARBA00022723"/>
    </source>
</evidence>
<name>A0ABR0EMI2_ZASCE</name>
<dbReference type="PANTHER" id="PTHR24305:SF210">
    <property type="entry name" value="CYTOCHROME P450 MONOOXYGENASE ASQL-RELATED"/>
    <property type="match status" value="1"/>
</dbReference>
<proteinExistence type="inferred from homology"/>
<dbReference type="PRINTS" id="PR00385">
    <property type="entry name" value="P450"/>
</dbReference>
<dbReference type="InterPro" id="IPR036396">
    <property type="entry name" value="Cyt_P450_sf"/>
</dbReference>
<accession>A0ABR0EMI2</accession>